<dbReference type="Proteomes" id="UP000189299">
    <property type="component" value="Unassembled WGS sequence"/>
</dbReference>
<dbReference type="RefSeq" id="WP_077151487.1">
    <property type="nucleotide sequence ID" value="NZ_CABMMO010000005.1"/>
</dbReference>
<name>A0A1V2UKJ9_ENTMU</name>
<dbReference type="OrthoDB" id="2452459at2"/>
<accession>A0A1V2UKJ9</accession>
<organism evidence="1 2">
    <name type="scientific">Enterococcus mundtii</name>
    <dbReference type="NCBI Taxonomy" id="53346"/>
    <lineage>
        <taxon>Bacteria</taxon>
        <taxon>Bacillati</taxon>
        <taxon>Bacillota</taxon>
        <taxon>Bacilli</taxon>
        <taxon>Lactobacillales</taxon>
        <taxon>Enterococcaceae</taxon>
        <taxon>Enterococcus</taxon>
    </lineage>
</organism>
<comment type="caution">
    <text evidence="1">The sequence shown here is derived from an EMBL/GenBank/DDBJ whole genome shotgun (WGS) entry which is preliminary data.</text>
</comment>
<reference evidence="1 2" key="1">
    <citation type="submission" date="2016-12" db="EMBL/GenBank/DDBJ databases">
        <authorList>
            <person name="Song W.-J."/>
            <person name="Kurnit D.M."/>
        </authorList>
    </citation>
    <scope>NUCLEOTIDE SEQUENCE [LARGE SCALE GENOMIC DNA]</scope>
    <source>
        <strain evidence="1 2">CGB1038-1_S1</strain>
    </source>
</reference>
<dbReference type="EMBL" id="MSTR01000005">
    <property type="protein sequence ID" value="ONN43532.1"/>
    <property type="molecule type" value="Genomic_DNA"/>
</dbReference>
<evidence type="ECO:0000313" key="2">
    <source>
        <dbReference type="Proteomes" id="UP000189299"/>
    </source>
</evidence>
<evidence type="ECO:0000313" key="1">
    <source>
        <dbReference type="EMBL" id="ONN43532.1"/>
    </source>
</evidence>
<protein>
    <submittedName>
        <fullName evidence="1">Uncharacterized protein</fullName>
    </submittedName>
</protein>
<dbReference type="AlphaFoldDB" id="A0A1V2UKJ9"/>
<proteinExistence type="predicted"/>
<gene>
    <name evidence="1" type="ORF">BTN92_06790</name>
</gene>
<sequence>MKFSYAVYKDEETEIQMHVDELLRHPDYLKIKMNLYCPGEECNAKLSIIRLSNGTDYFRRHRGYNHSETCGYLELDQVPVKSITEYVTENGRMTDDGINRRKQDAMRTLDNYLNPQIPIKEEIKPKNKPRKVREPGEETEINIGTKVVYDPNAEIIEKDTKNGDKKILETRFYSRMPHQISIKDSNKNLKTSAVLDQIIFSESNLYVEIKASFENISLKFILPEAFFNNSRTRLMPDELLNYLKIINEYIQKENKDIFITTMCQSQEIDLKDLTLWIFEPEFMSFQTRNGQKFATLTSLVIAIQTKSI</sequence>